<evidence type="ECO:0000313" key="2">
    <source>
        <dbReference type="Proteomes" id="UP000673691"/>
    </source>
</evidence>
<dbReference type="Proteomes" id="UP000673691">
    <property type="component" value="Unassembled WGS sequence"/>
</dbReference>
<organism evidence="1 2">
    <name type="scientific">Olpidium bornovanus</name>
    <dbReference type="NCBI Taxonomy" id="278681"/>
    <lineage>
        <taxon>Eukaryota</taxon>
        <taxon>Fungi</taxon>
        <taxon>Fungi incertae sedis</taxon>
        <taxon>Olpidiomycota</taxon>
        <taxon>Olpidiomycotina</taxon>
        <taxon>Olpidiomycetes</taxon>
        <taxon>Olpidiales</taxon>
        <taxon>Olpidiaceae</taxon>
        <taxon>Olpidium</taxon>
    </lineage>
</organism>
<reference evidence="1 2" key="1">
    <citation type="journal article" name="Sci. Rep.">
        <title>Genome-scale phylogenetic analyses confirm Olpidium as the closest living zoosporic fungus to the non-flagellated, terrestrial fungi.</title>
        <authorList>
            <person name="Chang Y."/>
            <person name="Rochon D."/>
            <person name="Sekimoto S."/>
            <person name="Wang Y."/>
            <person name="Chovatia M."/>
            <person name="Sandor L."/>
            <person name="Salamov A."/>
            <person name="Grigoriev I.V."/>
            <person name="Stajich J.E."/>
            <person name="Spatafora J.W."/>
        </authorList>
    </citation>
    <scope>NUCLEOTIDE SEQUENCE [LARGE SCALE GENOMIC DNA]</scope>
    <source>
        <strain evidence="1">S191</strain>
    </source>
</reference>
<protein>
    <submittedName>
        <fullName evidence="1">Uncharacterized protein</fullName>
    </submittedName>
</protein>
<comment type="caution">
    <text evidence="1">The sequence shown here is derived from an EMBL/GenBank/DDBJ whole genome shotgun (WGS) entry which is preliminary data.</text>
</comment>
<evidence type="ECO:0000313" key="1">
    <source>
        <dbReference type="EMBL" id="KAG5460693.1"/>
    </source>
</evidence>
<accession>A0A8H7ZW80</accession>
<sequence>MEFLKYCKYYARRRVSLPSPPHFVPVIAGRTAQQQSCPRGITYLHAGPGMAVVFLVRSSGLGRALLLARVQVGKNDLLHLGTCRVRQRLPGGAVVGTRPRTQCTGCRNCGDEAWASPRSEQPSSRLVVKENVNTHIGNVSLSRRITTTDCLPGRMTSPGSILTRSTRSSRWGTMNCPPASAVKRSMWATLDTGHLVTFALEGDLLSISHALIDEDFQHLALRNYLASVALLALVTLIDRFPLSVALVARLLNLLQHGAELPHNDPDTSTAAAAARPDGSVPPSLSVALETDYRLLQSQLRRLAPVQVFE</sequence>
<dbReference type="EMBL" id="JAEFCI010004845">
    <property type="protein sequence ID" value="KAG5460693.1"/>
    <property type="molecule type" value="Genomic_DNA"/>
</dbReference>
<name>A0A8H7ZW80_9FUNG</name>
<keyword evidence="2" id="KW-1185">Reference proteome</keyword>
<dbReference type="AlphaFoldDB" id="A0A8H7ZW80"/>
<proteinExistence type="predicted"/>
<gene>
    <name evidence="1" type="ORF">BJ554DRAFT_7216</name>
</gene>